<evidence type="ECO:0000313" key="1">
    <source>
        <dbReference type="EMBL" id="KAI4866354.1"/>
    </source>
</evidence>
<protein>
    <submittedName>
        <fullName evidence="1">Secretory lipase</fullName>
    </submittedName>
</protein>
<dbReference type="EMBL" id="MU393460">
    <property type="protein sequence ID" value="KAI4866354.1"/>
    <property type="molecule type" value="Genomic_DNA"/>
</dbReference>
<proteinExistence type="predicted"/>
<sequence length="502" mass="53596">MYSFRALAVIAFSLTASFANAQAPDVVEQSTGFNSSFALSTSQIEAASLSPETANRVNTVINFDRSQLANGGPAEDSFYQLPPLNDTTTALKPGILLKVQDFTNTTSFVTPPNTALSRILYTTTNFNGTVIPASAFILWPFSPKPFKQTPTGPARNENSTVKAPAILWTHGTSGFFASHAPSSHRALWYADAAPFALALAGYAVVGPDYAGLGISKSWDGADIPHQYLLSSASAHDALYAMEASLAAFPDRLDARFVTMGHSQGGGVAWGVAEVLAAKGDGEFKTLAEGYLGAIAGSPTTSVFSGLPGFILPWVGMMLRGIFPDFELSQWLTPLGIARTQLLKEVEGGIGVGTQLYLQAGEDVVRADYDETSWHAGAYARLANAGGRPFRGPLLVVQGTRDLYIPYDVTTATVRGTCDANPAGDLEYLVVNGTGHVPTLDATRPIWLQWIEDRFEGRALEKSGCARTDLASFLPLDRYQSVGNSFPQFAGLPEFSYQVPLGP</sequence>
<keyword evidence="2" id="KW-1185">Reference proteome</keyword>
<organism evidence="1 2">
    <name type="scientific">Hypoxylon rubiginosum</name>
    <dbReference type="NCBI Taxonomy" id="110542"/>
    <lineage>
        <taxon>Eukaryota</taxon>
        <taxon>Fungi</taxon>
        <taxon>Dikarya</taxon>
        <taxon>Ascomycota</taxon>
        <taxon>Pezizomycotina</taxon>
        <taxon>Sordariomycetes</taxon>
        <taxon>Xylariomycetidae</taxon>
        <taxon>Xylariales</taxon>
        <taxon>Hypoxylaceae</taxon>
        <taxon>Hypoxylon</taxon>
    </lineage>
</organism>
<evidence type="ECO:0000313" key="2">
    <source>
        <dbReference type="Proteomes" id="UP001497700"/>
    </source>
</evidence>
<name>A0ACB9Z5J9_9PEZI</name>
<comment type="caution">
    <text evidence="1">The sequence shown here is derived from an EMBL/GenBank/DDBJ whole genome shotgun (WGS) entry which is preliminary data.</text>
</comment>
<gene>
    <name evidence="1" type="ORF">F4820DRAFT_447192</name>
</gene>
<reference evidence="1 2" key="1">
    <citation type="journal article" date="2022" name="New Phytol.">
        <title>Ecological generalism drives hyperdiversity of secondary metabolite gene clusters in xylarialean endophytes.</title>
        <authorList>
            <person name="Franco M.E.E."/>
            <person name="Wisecaver J.H."/>
            <person name="Arnold A.E."/>
            <person name="Ju Y.M."/>
            <person name="Slot J.C."/>
            <person name="Ahrendt S."/>
            <person name="Moore L.P."/>
            <person name="Eastman K.E."/>
            <person name="Scott K."/>
            <person name="Konkel Z."/>
            <person name="Mondo S.J."/>
            <person name="Kuo A."/>
            <person name="Hayes R.D."/>
            <person name="Haridas S."/>
            <person name="Andreopoulos B."/>
            <person name="Riley R."/>
            <person name="LaButti K."/>
            <person name="Pangilinan J."/>
            <person name="Lipzen A."/>
            <person name="Amirebrahimi M."/>
            <person name="Yan J."/>
            <person name="Adam C."/>
            <person name="Keymanesh K."/>
            <person name="Ng V."/>
            <person name="Louie K."/>
            <person name="Northen T."/>
            <person name="Drula E."/>
            <person name="Henrissat B."/>
            <person name="Hsieh H.M."/>
            <person name="Youens-Clark K."/>
            <person name="Lutzoni F."/>
            <person name="Miadlikowska J."/>
            <person name="Eastwood D.C."/>
            <person name="Hamelin R.C."/>
            <person name="Grigoriev I.V."/>
            <person name="U'Ren J.M."/>
        </authorList>
    </citation>
    <scope>NUCLEOTIDE SEQUENCE [LARGE SCALE GENOMIC DNA]</scope>
    <source>
        <strain evidence="1 2">CBS 119005</strain>
    </source>
</reference>
<dbReference type="Proteomes" id="UP001497700">
    <property type="component" value="Unassembled WGS sequence"/>
</dbReference>
<accession>A0ACB9Z5J9</accession>